<dbReference type="InterPro" id="IPR006047">
    <property type="entry name" value="GH13_cat_dom"/>
</dbReference>
<dbReference type="Pfam" id="PF00128">
    <property type="entry name" value="Alpha-amylase"/>
    <property type="match status" value="1"/>
</dbReference>
<keyword evidence="2 6" id="KW-0321">Glycogen metabolism</keyword>
<dbReference type="RefSeq" id="WP_023160892.1">
    <property type="nucleotide sequence ID" value="NZ_CGBR01000004.1"/>
</dbReference>
<comment type="similarity">
    <text evidence="1 6">Belongs to the glycosyl hydrolase 13 family.</text>
</comment>
<dbReference type="NCBIfam" id="TIGR02100">
    <property type="entry name" value="glgX_debranch"/>
    <property type="match status" value="1"/>
</dbReference>
<comment type="pathway">
    <text evidence="6">Glycan degradation; glycogen degradation.</text>
</comment>
<accession>A0A0H5GGE4</accession>
<dbReference type="InterPro" id="IPR014756">
    <property type="entry name" value="Ig_E-set"/>
</dbReference>
<feature type="site" description="Transition state stabilizer" evidence="6">
    <location>
        <position position="445"/>
    </location>
</feature>
<dbReference type="InterPro" id="IPR044505">
    <property type="entry name" value="GlgX_Isoamylase_N_E_set"/>
</dbReference>
<evidence type="ECO:0000256" key="1">
    <source>
        <dbReference type="ARBA" id="ARBA00008061"/>
    </source>
</evidence>
<dbReference type="InterPro" id="IPR004193">
    <property type="entry name" value="Glyco_hydro_13_N"/>
</dbReference>
<comment type="function">
    <text evidence="6">Removes maltotriose and maltotetraose chains that are attached by 1,6-alpha-linkage to the limit dextrin main chain, generating a debranched limit dextrin.</text>
</comment>
<reference evidence="8 9" key="1">
    <citation type="submission" date="2015-03" db="EMBL/GenBank/DDBJ databases">
        <authorList>
            <person name="Murphy D."/>
        </authorList>
    </citation>
    <scope>NUCLEOTIDE SEQUENCE [LARGE SCALE GENOMIC DNA]</scope>
    <source>
        <strain evidence="8 9">IP26249</strain>
    </source>
</reference>
<dbReference type="Gene3D" id="2.60.40.10">
    <property type="entry name" value="Immunoglobulins"/>
    <property type="match status" value="1"/>
</dbReference>
<keyword evidence="5 6" id="KW-0326">Glycosidase</keyword>
<comment type="catalytic activity">
    <reaction evidence="6">
        <text>Hydrolysis of (1-&gt;6)-alpha-D-glucosidic linkages to branches with degrees of polymerization of three or four glucose residues in limit dextrin.</text>
        <dbReference type="EC" id="3.2.1.196"/>
    </reaction>
</comment>
<evidence type="ECO:0000256" key="5">
    <source>
        <dbReference type="ARBA" id="ARBA00023295"/>
    </source>
</evidence>
<dbReference type="EC" id="3.2.1.196" evidence="6"/>
<gene>
    <name evidence="6 8" type="primary">glgX</name>
    <name evidence="8" type="ORF">ERS137941_00956</name>
</gene>
<dbReference type="SMART" id="SM00642">
    <property type="entry name" value="Aamy"/>
    <property type="match status" value="1"/>
</dbReference>
<dbReference type="SUPFAM" id="SSF51011">
    <property type="entry name" value="Glycosyl hydrolase domain"/>
    <property type="match status" value="1"/>
</dbReference>
<dbReference type="HAMAP" id="MF_01248">
    <property type="entry name" value="GlgX"/>
    <property type="match status" value="1"/>
</dbReference>
<dbReference type="InterPro" id="IPR011837">
    <property type="entry name" value="Glycogen_debranch_GlgX"/>
</dbReference>
<evidence type="ECO:0000313" key="9">
    <source>
        <dbReference type="Proteomes" id="UP000048841"/>
    </source>
</evidence>
<dbReference type="AlphaFoldDB" id="A0A0H5GGE4"/>
<evidence type="ECO:0000256" key="3">
    <source>
        <dbReference type="ARBA" id="ARBA00022801"/>
    </source>
</evidence>
<dbReference type="GO" id="GO:0005980">
    <property type="term" value="P:glycogen catabolic process"/>
    <property type="evidence" value="ECO:0007669"/>
    <property type="project" value="UniProtKB-UniRule"/>
</dbReference>
<name>A0A0H5GGE4_YEREN</name>
<protein>
    <recommendedName>
        <fullName evidence="6">Glycogen debranching enzyme</fullName>
        <ecNumber evidence="6">3.2.1.196</ecNumber>
    </recommendedName>
    <alternativeName>
        <fullName evidence="6">Limit dextrin alpha-1,6-maltotetraose-hydrolase</fullName>
    </alternativeName>
</protein>
<dbReference type="Pfam" id="PF02922">
    <property type="entry name" value="CBM_48"/>
    <property type="match status" value="1"/>
</dbReference>
<dbReference type="InterPro" id="IPR022844">
    <property type="entry name" value="Glycogen_debranch_bac"/>
</dbReference>
<dbReference type="Pfam" id="PF18390">
    <property type="entry name" value="GlgX_C"/>
    <property type="match status" value="1"/>
</dbReference>
<dbReference type="Proteomes" id="UP000048841">
    <property type="component" value="Unassembled WGS sequence"/>
</dbReference>
<evidence type="ECO:0000256" key="2">
    <source>
        <dbReference type="ARBA" id="ARBA00022600"/>
    </source>
</evidence>
<evidence type="ECO:0000259" key="7">
    <source>
        <dbReference type="SMART" id="SM00642"/>
    </source>
</evidence>
<dbReference type="Gene3D" id="2.60.40.1180">
    <property type="entry name" value="Golgi alpha-mannosidase II"/>
    <property type="match status" value="1"/>
</dbReference>
<evidence type="ECO:0000256" key="4">
    <source>
        <dbReference type="ARBA" id="ARBA00023277"/>
    </source>
</evidence>
<dbReference type="SUPFAM" id="SSF51445">
    <property type="entry name" value="(Trans)glycosidases"/>
    <property type="match status" value="1"/>
</dbReference>
<feature type="active site" description="Nucleophile" evidence="6">
    <location>
        <position position="338"/>
    </location>
</feature>
<dbReference type="CDD" id="cd11326">
    <property type="entry name" value="AmyAc_Glg_debranch"/>
    <property type="match status" value="1"/>
</dbReference>
<dbReference type="PANTHER" id="PTHR43002">
    <property type="entry name" value="GLYCOGEN DEBRANCHING ENZYME"/>
    <property type="match status" value="1"/>
</dbReference>
<dbReference type="GO" id="GO:0120549">
    <property type="term" value="F:limit dextrin alpha-1,6-maltotetraose-hydrolase activity"/>
    <property type="evidence" value="ECO:0007669"/>
    <property type="project" value="UniProtKB-EC"/>
</dbReference>
<dbReference type="CDD" id="cd02856">
    <property type="entry name" value="E_set_GDE_Isoamylase_N"/>
    <property type="match status" value="1"/>
</dbReference>
<dbReference type="InterPro" id="IPR013783">
    <property type="entry name" value="Ig-like_fold"/>
</dbReference>
<dbReference type="Gene3D" id="3.20.20.80">
    <property type="entry name" value="Glycosidases"/>
    <property type="match status" value="1"/>
</dbReference>
<sequence length="662" mass="74261">MTTLTSGSPTPMGAHFDGVGINFTLFSAHAEQVELCLFDDNNQELRIPLPTRSGDIWHGYLPGGKPGQHYGYRVSGPFNPQQGHRFNPHKLLIDPYARALDRKVGDDPSLPGGVSQPDYRDSAAVAPKCIVVHEEYDWQGDRRPTIPWGNTVIYEAHVRGLTQLHPDIPADLRGTYAGLAHPAMIQYLQKLGITTLELLPVQFHIDEPRLQKMGLSNYWGYNVLAPYAVDPDYASGREGISPLRELRDAVKALHQAGIEVILDVVFNHSAELDVFGPTLCQRGIDNASYYWLTSEGEYDNMTGCGNTLRLSQPYVMQWVLDCLRYWVDSCHIDGFRFDLGTVLGRSPAFDQHAPLFAALAADKQLCSCKMIAEPWDIGLGGYQLGNFPTGFSEWNDQYRDAMRRFWLRGDLPLGQFAQHFAASSNLFKHRARLPSASINQITAHDGFTLQDLLCFNQKHNQINGEENRDGSDNNLSNNFGSEGLVADDAIWQRRKACQRALLTTLLLSQGTPMLLAGDEHGHSQQGNNNAYCQNNILTWLDWGSADRELTAFTAELIRLRQQIPALIQDSWWEDGDGNVQWLDSQGEALSDRAWEQGCQKQLQIRLSQRWLVVINATDQACEMHLPVGEWVVIPPFEPSEHTEPLTVWNGSAHTVCVLTQKF</sequence>
<evidence type="ECO:0000313" key="8">
    <source>
        <dbReference type="EMBL" id="CFQ56018.1"/>
    </source>
</evidence>
<dbReference type="GO" id="GO:0004135">
    <property type="term" value="F:amylo-alpha-1,6-glucosidase activity"/>
    <property type="evidence" value="ECO:0007669"/>
    <property type="project" value="InterPro"/>
</dbReference>
<dbReference type="InterPro" id="IPR017853">
    <property type="entry name" value="GH"/>
</dbReference>
<dbReference type="NCBIfam" id="NF002983">
    <property type="entry name" value="PRK03705.1"/>
    <property type="match status" value="1"/>
</dbReference>
<keyword evidence="4 6" id="KW-0119">Carbohydrate metabolism</keyword>
<proteinExistence type="inferred from homology"/>
<feature type="active site" description="Proton donor" evidence="6">
    <location>
        <position position="373"/>
    </location>
</feature>
<keyword evidence="3 6" id="KW-0378">Hydrolase</keyword>
<feature type="domain" description="Glycosyl hydrolase family 13 catalytic" evidence="7">
    <location>
        <begin position="163"/>
        <end position="560"/>
    </location>
</feature>
<dbReference type="EMBL" id="CGBR01000004">
    <property type="protein sequence ID" value="CFQ56018.1"/>
    <property type="molecule type" value="Genomic_DNA"/>
</dbReference>
<dbReference type="UniPathway" id="UPA00165"/>
<dbReference type="InterPro" id="IPR013780">
    <property type="entry name" value="Glyco_hydro_b"/>
</dbReference>
<evidence type="ECO:0000256" key="6">
    <source>
        <dbReference type="HAMAP-Rule" id="MF_01248"/>
    </source>
</evidence>
<organism evidence="8 9">
    <name type="scientific">Yersinia enterocolitica</name>
    <dbReference type="NCBI Taxonomy" id="630"/>
    <lineage>
        <taxon>Bacteria</taxon>
        <taxon>Pseudomonadati</taxon>
        <taxon>Pseudomonadota</taxon>
        <taxon>Gammaproteobacteria</taxon>
        <taxon>Enterobacterales</taxon>
        <taxon>Yersiniaceae</taxon>
        <taxon>Yersinia</taxon>
    </lineage>
</organism>
<dbReference type="InterPro" id="IPR040784">
    <property type="entry name" value="GlgX_C"/>
</dbReference>
<dbReference type="SUPFAM" id="SSF81296">
    <property type="entry name" value="E set domains"/>
    <property type="match status" value="1"/>
</dbReference>